<evidence type="ECO:0000256" key="2">
    <source>
        <dbReference type="SAM" id="MobiDB-lite"/>
    </source>
</evidence>
<dbReference type="InterPro" id="IPR038109">
    <property type="entry name" value="DNA_bind_recomb_sf"/>
</dbReference>
<dbReference type="InterPro" id="IPR006119">
    <property type="entry name" value="Resolv_N"/>
</dbReference>
<dbReference type="InterPro" id="IPR011109">
    <property type="entry name" value="DNA_bind_recombinase_dom"/>
</dbReference>
<dbReference type="GO" id="GO:0000150">
    <property type="term" value="F:DNA strand exchange activity"/>
    <property type="evidence" value="ECO:0007669"/>
    <property type="project" value="InterPro"/>
</dbReference>
<dbReference type="EMBL" id="CP053661">
    <property type="protein sequence ID" value="QKD82598.1"/>
    <property type="molecule type" value="Genomic_DNA"/>
</dbReference>
<reference evidence="4 5" key="1">
    <citation type="submission" date="2020-05" db="EMBL/GenBank/DDBJ databases">
        <title>Complete genome sequence of of a novel Thermoleptolyngbya strain isolated from hot springs of Ganzi, Sichuan China.</title>
        <authorList>
            <person name="Tang J."/>
            <person name="Daroch M."/>
            <person name="Li L."/>
            <person name="Waleron K."/>
            <person name="Waleron M."/>
            <person name="Waleron M."/>
        </authorList>
    </citation>
    <scope>NUCLEOTIDE SEQUENCE [LARGE SCALE GENOMIC DNA]</scope>
    <source>
        <strain evidence="4 5">PKUAC-SCTA183</strain>
    </source>
</reference>
<organism evidence="4 5">
    <name type="scientific">Thermoleptolyngbya sichuanensis A183</name>
    <dbReference type="NCBI Taxonomy" id="2737172"/>
    <lineage>
        <taxon>Bacteria</taxon>
        <taxon>Bacillati</taxon>
        <taxon>Cyanobacteriota</taxon>
        <taxon>Cyanophyceae</taxon>
        <taxon>Oculatellales</taxon>
        <taxon>Oculatellaceae</taxon>
        <taxon>Thermoleptolyngbya</taxon>
        <taxon>Thermoleptolyngbya sichuanensis</taxon>
    </lineage>
</organism>
<dbReference type="Proteomes" id="UP000505210">
    <property type="component" value="Chromosome"/>
</dbReference>
<dbReference type="Pfam" id="PF07508">
    <property type="entry name" value="Recombinase"/>
    <property type="match status" value="1"/>
</dbReference>
<dbReference type="PANTHER" id="PTHR30461:SF26">
    <property type="entry name" value="RESOLVASE HOMOLOG YNEB"/>
    <property type="match status" value="1"/>
</dbReference>
<dbReference type="InterPro" id="IPR036162">
    <property type="entry name" value="Resolvase-like_N_sf"/>
</dbReference>
<gene>
    <name evidence="4" type="ORF">HPC62_10740</name>
</gene>
<name>A0A6M8B808_9CYAN</name>
<proteinExistence type="inferred from homology"/>
<dbReference type="InterPro" id="IPR025827">
    <property type="entry name" value="Zn_ribbon_recom_dom"/>
</dbReference>
<dbReference type="SMART" id="SM00857">
    <property type="entry name" value="Resolvase"/>
    <property type="match status" value="1"/>
</dbReference>
<dbReference type="Pfam" id="PF00239">
    <property type="entry name" value="Resolvase"/>
    <property type="match status" value="1"/>
</dbReference>
<dbReference type="PROSITE" id="PS51737">
    <property type="entry name" value="RECOMBINASE_DNA_BIND"/>
    <property type="match status" value="1"/>
</dbReference>
<dbReference type="Pfam" id="PF13408">
    <property type="entry name" value="Zn_ribbon_recom"/>
    <property type="match status" value="1"/>
</dbReference>
<dbReference type="InterPro" id="IPR050639">
    <property type="entry name" value="SSR_resolvase"/>
</dbReference>
<dbReference type="Gene3D" id="3.90.1750.20">
    <property type="entry name" value="Putative Large Serine Recombinase, Chain B, Domain 2"/>
    <property type="match status" value="1"/>
</dbReference>
<dbReference type="KEGG" id="theu:HPC62_10740"/>
<dbReference type="SUPFAM" id="SSF53041">
    <property type="entry name" value="Resolvase-like"/>
    <property type="match status" value="1"/>
</dbReference>
<evidence type="ECO:0000313" key="4">
    <source>
        <dbReference type="EMBL" id="QKD82598.1"/>
    </source>
</evidence>
<protein>
    <submittedName>
        <fullName evidence="4">Recombinase family protein</fullName>
    </submittedName>
</protein>
<evidence type="ECO:0000259" key="3">
    <source>
        <dbReference type="PROSITE" id="PS51737"/>
    </source>
</evidence>
<dbReference type="PANTHER" id="PTHR30461">
    <property type="entry name" value="DNA-INVERTASE FROM LAMBDOID PROPHAGE"/>
    <property type="match status" value="1"/>
</dbReference>
<accession>A0A6M8B808</accession>
<evidence type="ECO:0000256" key="1">
    <source>
        <dbReference type="ARBA" id="ARBA00009913"/>
    </source>
</evidence>
<comment type="similarity">
    <text evidence="1">Belongs to the site-specific recombinase resolvase family.</text>
</comment>
<dbReference type="GO" id="GO:0003677">
    <property type="term" value="F:DNA binding"/>
    <property type="evidence" value="ECO:0007669"/>
    <property type="project" value="InterPro"/>
</dbReference>
<feature type="region of interest" description="Disordered" evidence="2">
    <location>
        <begin position="151"/>
        <end position="178"/>
    </location>
</feature>
<keyword evidence="5" id="KW-1185">Reference proteome</keyword>
<evidence type="ECO:0000313" key="5">
    <source>
        <dbReference type="Proteomes" id="UP000505210"/>
    </source>
</evidence>
<feature type="domain" description="Recombinase" evidence="3">
    <location>
        <begin position="174"/>
        <end position="274"/>
    </location>
</feature>
<sequence>MKIIAYSYADPKFETVPNASLKVSFNDSAGGSAWWAIADRVYQDYSGLDAATDHPASNPVINCRENGITPGAAHRPQWQQLVQDCQENPPDAVLVRQLSDLGESVAEVGDRLAELEALHIPLRIAGADPQAPAPSPAELLQQFQTLQSAQHRQRIQQGHARNRIQAQPPPGKAPYGYRRGKDRYVLDRTTAPVVKDFFDHFLLYGSLRGSIRYLQQKYNKKISSSTGKRWLTSPVYRGDLEYHTGEVVPDTHPAILPKAEAAQVDRILRRNRKLPPRAASAPRSLSGLVTCGECQSALRVCSVTRPRQSQRYLYLRPAACPRAKKCGAIAYESVLQATFQRICTDLPRLVSGTPLPDVEQMQRAIAAQIHTRQTWLGQLPDLVQQGILDQQTADLRAYTLRTEIARLQTQIDQLPPANLRAIAQVISLPQFWLDLSESERRAYFREFLRQIVLEREGEAWQVRLVFLLERPNV</sequence>
<dbReference type="AlphaFoldDB" id="A0A6M8B808"/>